<organism evidence="2 3">
    <name type="scientific">Fibrella rubiginis</name>
    <dbReference type="NCBI Taxonomy" id="2817060"/>
    <lineage>
        <taxon>Bacteria</taxon>
        <taxon>Pseudomonadati</taxon>
        <taxon>Bacteroidota</taxon>
        <taxon>Cytophagia</taxon>
        <taxon>Cytophagales</taxon>
        <taxon>Spirosomataceae</taxon>
        <taxon>Fibrella</taxon>
    </lineage>
</organism>
<feature type="chain" id="PRO_5037506560" evidence="1">
    <location>
        <begin position="20"/>
        <end position="346"/>
    </location>
</feature>
<name>A0A939GG59_9BACT</name>
<dbReference type="Proteomes" id="UP000664034">
    <property type="component" value="Unassembled WGS sequence"/>
</dbReference>
<keyword evidence="1" id="KW-0732">Signal</keyword>
<dbReference type="AlphaFoldDB" id="A0A939GG59"/>
<comment type="caution">
    <text evidence="2">The sequence shown here is derived from an EMBL/GenBank/DDBJ whole genome shotgun (WGS) entry which is preliminary data.</text>
</comment>
<dbReference type="InterPro" id="IPR021889">
    <property type="entry name" value="DUF3500"/>
</dbReference>
<dbReference type="Pfam" id="PF12006">
    <property type="entry name" value="DUF3500"/>
    <property type="match status" value="1"/>
</dbReference>
<evidence type="ECO:0000313" key="2">
    <source>
        <dbReference type="EMBL" id="MBO0937183.1"/>
    </source>
</evidence>
<proteinExistence type="predicted"/>
<gene>
    <name evidence="2" type="ORF">J2I47_11550</name>
</gene>
<keyword evidence="3" id="KW-1185">Reference proteome</keyword>
<evidence type="ECO:0000256" key="1">
    <source>
        <dbReference type="SAM" id="SignalP"/>
    </source>
</evidence>
<accession>A0A939GG59</accession>
<protein>
    <submittedName>
        <fullName evidence="2">DUF3500 domain-containing protein</fullName>
    </submittedName>
</protein>
<dbReference type="PANTHER" id="PTHR37489:SF1">
    <property type="entry name" value="DUF3500 DOMAIN-CONTAINING PROTEIN"/>
    <property type="match status" value="1"/>
</dbReference>
<dbReference type="RefSeq" id="WP_207364738.1">
    <property type="nucleotide sequence ID" value="NZ_JAFMYV010000005.1"/>
</dbReference>
<sequence length="346" mass="39289">MKRYLTLLLCYALIGQTAAQVVAPQRVKDDMADAAQAFLATLSPEQRKAATYPFADNERFTWDFVPHARHGLTLKQMQPEQRKVAMELLKTGLSAGGYDKALQIMDLENVLRVVENRTATDTYRDPENYYFTVFGDVGTREPWGWRVEGHHLSVQFSTLGGRVMSITPLFMGSNPGVVRAEVPQKGKQLMRDETELAFALLHTMNEAQLTQAILAKKAFGNITTGNSRRASLERMDGLPLADMNAKQRALFTEILGIYLNRYRITLAKQQMDRIEKAGLDKLRFAWAGDTTANNSVGYYYRIHGPMLLIEYDNSQNNANHVHTVVRDLTNDFGDDLLREHYEKQKH</sequence>
<dbReference type="PANTHER" id="PTHR37489">
    <property type="entry name" value="DUF3500 DOMAIN-CONTAINING PROTEIN"/>
    <property type="match status" value="1"/>
</dbReference>
<feature type="signal peptide" evidence="1">
    <location>
        <begin position="1"/>
        <end position="19"/>
    </location>
</feature>
<reference evidence="2" key="1">
    <citation type="submission" date="2021-03" db="EMBL/GenBank/DDBJ databases">
        <title>Fibrella sp. HMF5335 genome sequencing and assembly.</title>
        <authorList>
            <person name="Kang H."/>
            <person name="Kim H."/>
            <person name="Bae S."/>
            <person name="Joh K."/>
        </authorList>
    </citation>
    <scope>NUCLEOTIDE SEQUENCE</scope>
    <source>
        <strain evidence="2">HMF5335</strain>
    </source>
</reference>
<dbReference type="EMBL" id="JAFMYV010000005">
    <property type="protein sequence ID" value="MBO0937183.1"/>
    <property type="molecule type" value="Genomic_DNA"/>
</dbReference>
<evidence type="ECO:0000313" key="3">
    <source>
        <dbReference type="Proteomes" id="UP000664034"/>
    </source>
</evidence>